<protein>
    <recommendedName>
        <fullName evidence="3">Head-tail adaptor protein</fullName>
    </recommendedName>
</protein>
<dbReference type="OrthoDB" id="5082334at2"/>
<gene>
    <name evidence="1" type="ORF">E0H26_11720</name>
</gene>
<dbReference type="AlphaFoldDB" id="A0A4R0GJF5"/>
<evidence type="ECO:0000313" key="1">
    <source>
        <dbReference type="EMBL" id="TCB97580.1"/>
    </source>
</evidence>
<sequence>MNWAEFIAAHIPEPSTVLVEPYAGSGAYGDVYGEPVEVTPCIVEETRRLVRVQTQDAAGREQVSSTTVFAPLDTTCPAGSRVTWNGRTARVLAVSRVEAHGLPLPEHLEISLE</sequence>
<keyword evidence="2" id="KW-1185">Reference proteome</keyword>
<organism evidence="1 2">
    <name type="scientific">Micromonospora zingiberis</name>
    <dbReference type="NCBI Taxonomy" id="2053011"/>
    <lineage>
        <taxon>Bacteria</taxon>
        <taxon>Bacillati</taxon>
        <taxon>Actinomycetota</taxon>
        <taxon>Actinomycetes</taxon>
        <taxon>Micromonosporales</taxon>
        <taxon>Micromonosporaceae</taxon>
        <taxon>Micromonospora</taxon>
    </lineage>
</organism>
<dbReference type="Proteomes" id="UP000292274">
    <property type="component" value="Unassembled WGS sequence"/>
</dbReference>
<dbReference type="RefSeq" id="WP_131303627.1">
    <property type="nucleotide sequence ID" value="NZ_SJJR01000006.1"/>
</dbReference>
<dbReference type="EMBL" id="SJJR01000006">
    <property type="protein sequence ID" value="TCB97580.1"/>
    <property type="molecule type" value="Genomic_DNA"/>
</dbReference>
<evidence type="ECO:0008006" key="3">
    <source>
        <dbReference type="Google" id="ProtNLM"/>
    </source>
</evidence>
<comment type="caution">
    <text evidence="1">The sequence shown here is derived from an EMBL/GenBank/DDBJ whole genome shotgun (WGS) entry which is preliminary data.</text>
</comment>
<name>A0A4R0GJF5_9ACTN</name>
<evidence type="ECO:0000313" key="2">
    <source>
        <dbReference type="Proteomes" id="UP000292274"/>
    </source>
</evidence>
<proteinExistence type="predicted"/>
<reference evidence="1 2" key="1">
    <citation type="submission" date="2019-02" db="EMBL/GenBank/DDBJ databases">
        <title>Jishengella sp. nov., isolated from a root of Zingiber montanum.</title>
        <authorList>
            <person name="Kuncharoen N."/>
            <person name="Kudo T."/>
            <person name="Masahiro Y."/>
            <person name="Ohkuma M."/>
            <person name="Tanasupawat S."/>
        </authorList>
    </citation>
    <scope>NUCLEOTIDE SEQUENCE [LARGE SCALE GENOMIC DNA]</scope>
    <source>
        <strain evidence="1 2">PLAI 1-1</strain>
    </source>
</reference>
<accession>A0A4R0GJF5</accession>